<dbReference type="GO" id="GO:0003849">
    <property type="term" value="F:3-deoxy-7-phosphoheptulonate synthase activity"/>
    <property type="evidence" value="ECO:0007669"/>
    <property type="project" value="UniProtKB-EC"/>
</dbReference>
<dbReference type="PANTHER" id="PTHR43018">
    <property type="entry name" value="PHOSPHO-2-DEHYDRO-3-DEOXYHEPTONATE ALDOLASE"/>
    <property type="match status" value="1"/>
</dbReference>
<dbReference type="NCBIfam" id="NF009239">
    <property type="entry name" value="PRK12595.1"/>
    <property type="match status" value="1"/>
</dbReference>
<dbReference type="InterPro" id="IPR041071">
    <property type="entry name" value="DAHP_snth_FXD"/>
</dbReference>
<dbReference type="PANTHER" id="PTHR43018:SF1">
    <property type="entry name" value="PROTEIN AROA(G)"/>
    <property type="match status" value="1"/>
</dbReference>
<evidence type="ECO:0000259" key="2">
    <source>
        <dbReference type="Pfam" id="PF00793"/>
    </source>
</evidence>
<accession>A0A934M690</accession>
<gene>
    <name evidence="4" type="primary">aroF</name>
    <name evidence="4" type="ORF">I6U51_16730</name>
</gene>
<dbReference type="InterPro" id="IPR006268">
    <property type="entry name" value="DAHP_syn_2"/>
</dbReference>
<dbReference type="Pfam" id="PF18152">
    <property type="entry name" value="DAHP_snth_FXD"/>
    <property type="match status" value="1"/>
</dbReference>
<dbReference type="GO" id="GO:0016832">
    <property type="term" value="F:aldehyde-lyase activity"/>
    <property type="evidence" value="ECO:0007669"/>
    <property type="project" value="InterPro"/>
</dbReference>
<feature type="domain" description="DAHP synthase ferredoxin-like" evidence="3">
    <location>
        <begin position="1"/>
        <end position="67"/>
    </location>
</feature>
<evidence type="ECO:0000313" key="5">
    <source>
        <dbReference type="Proteomes" id="UP000622687"/>
    </source>
</evidence>
<proteinExistence type="predicted"/>
<dbReference type="EC" id="2.5.1.54" evidence="4"/>
<dbReference type="InterPro" id="IPR013785">
    <property type="entry name" value="Aldolase_TIM"/>
</dbReference>
<dbReference type="EMBL" id="JAEEGB010000026">
    <property type="protein sequence ID" value="MBI6874318.1"/>
    <property type="molecule type" value="Genomic_DNA"/>
</dbReference>
<dbReference type="InterPro" id="IPR052899">
    <property type="entry name" value="Class-I_DAHP_synthase"/>
</dbReference>
<dbReference type="Gene3D" id="3.30.70.1140">
    <property type="entry name" value="Phospho-2-dehydro-3-deoxyheptonate aldolase, domain 1"/>
    <property type="match status" value="1"/>
</dbReference>
<dbReference type="Proteomes" id="UP000622687">
    <property type="component" value="Unassembled WGS sequence"/>
</dbReference>
<keyword evidence="1 4" id="KW-0808">Transferase</keyword>
<dbReference type="InterPro" id="IPR006218">
    <property type="entry name" value="DAHP1/KDSA"/>
</dbReference>
<dbReference type="AlphaFoldDB" id="A0A934M690"/>
<evidence type="ECO:0000259" key="3">
    <source>
        <dbReference type="Pfam" id="PF18152"/>
    </source>
</evidence>
<comment type="caution">
    <text evidence="4">The sequence shown here is derived from an EMBL/GenBank/DDBJ whole genome shotgun (WGS) entry which is preliminary data.</text>
</comment>
<dbReference type="GO" id="GO:0009073">
    <property type="term" value="P:aromatic amino acid family biosynthetic process"/>
    <property type="evidence" value="ECO:0007669"/>
    <property type="project" value="InterPro"/>
</dbReference>
<name>A0A934M690_9CLOT</name>
<sequence length="343" mass="38316">MIIIMKPHTPKEEILIQKQKLEREGFEVNLSQGENYCILGLIGDTTKIDESKIGANEYVEKILKVQQPYKLANRLFHPDNTVINVKGEKIGGNKIAIMAGPCSVESEEQIVEIARRVKKSGARFLRGGAFKPRTSPYSFQGLKTHGLELLKLARKETGLPIVTEIMTADMIDKFVEDVDVIQVGARNMQNFELLKELGKTRKPILLKRGLSATIEELLMSAEYIMSEGNENVILCERGIRTFENYTRNTLDLSAIPAIKKLSHLPVIVDPSHAAGLWWMVEPLSKAAIAVGADGLIIEVHNDPANAKCDGQQSIKPDKFHRLMEDIDALAQLGSREIYETINF</sequence>
<feature type="domain" description="DAHP synthetase I/KDSA" evidence="2">
    <location>
        <begin position="87"/>
        <end position="323"/>
    </location>
</feature>
<dbReference type="SUPFAM" id="SSF51569">
    <property type="entry name" value="Aldolase"/>
    <property type="match status" value="1"/>
</dbReference>
<evidence type="ECO:0000313" key="4">
    <source>
        <dbReference type="EMBL" id="MBI6874318.1"/>
    </source>
</evidence>
<dbReference type="Gene3D" id="3.20.20.70">
    <property type="entry name" value="Aldolase class I"/>
    <property type="match status" value="1"/>
</dbReference>
<protein>
    <submittedName>
        <fullName evidence="4">3-deoxy-7-phosphoheptulonate synthase</fullName>
        <ecNumber evidence="4">2.5.1.54</ecNumber>
    </submittedName>
</protein>
<dbReference type="Pfam" id="PF00793">
    <property type="entry name" value="DAHP_synth_1"/>
    <property type="match status" value="1"/>
</dbReference>
<reference evidence="4" key="1">
    <citation type="submission" date="2020-12" db="EMBL/GenBank/DDBJ databases">
        <title>Clostridium thailandense sp. nov., a novel acetogenic bacterium isolated from peat land soil in Thailand.</title>
        <authorList>
            <person name="Chaikitkaew S."/>
            <person name="Birkeland N.K."/>
        </authorList>
    </citation>
    <scope>NUCLEOTIDE SEQUENCE</scope>
    <source>
        <strain evidence="4">DSM 17425</strain>
    </source>
</reference>
<dbReference type="NCBIfam" id="TIGR01361">
    <property type="entry name" value="DAHP_synth_Bsub"/>
    <property type="match status" value="1"/>
</dbReference>
<dbReference type="NCBIfam" id="NF006421">
    <property type="entry name" value="PRK08673.1"/>
    <property type="match status" value="1"/>
</dbReference>
<keyword evidence="5" id="KW-1185">Reference proteome</keyword>
<organism evidence="4 5">
    <name type="scientific">Clostridium aciditolerans</name>
    <dbReference type="NCBI Taxonomy" id="339861"/>
    <lineage>
        <taxon>Bacteria</taxon>
        <taxon>Bacillati</taxon>
        <taxon>Bacillota</taxon>
        <taxon>Clostridia</taxon>
        <taxon>Eubacteriales</taxon>
        <taxon>Clostridiaceae</taxon>
        <taxon>Clostridium</taxon>
    </lineage>
</organism>
<dbReference type="RefSeq" id="WP_211143711.1">
    <property type="nucleotide sequence ID" value="NZ_JAEEGB010000026.1"/>
</dbReference>
<evidence type="ECO:0000256" key="1">
    <source>
        <dbReference type="ARBA" id="ARBA00022679"/>
    </source>
</evidence>